<dbReference type="GO" id="GO:0007165">
    <property type="term" value="P:signal transduction"/>
    <property type="evidence" value="ECO:0007669"/>
    <property type="project" value="UniProtKB-KW"/>
</dbReference>
<comment type="similarity">
    <text evidence="10">Belongs to the insect chemoreceptor superfamily. Heteromeric odorant receptor channel (TC 1.A.69) family.</text>
</comment>
<dbReference type="AlphaFoldDB" id="A0AAJ7CE59"/>
<gene>
    <name evidence="12" type="primary">LOC107274118</name>
</gene>
<evidence type="ECO:0000256" key="4">
    <source>
        <dbReference type="ARBA" id="ARBA00022692"/>
    </source>
</evidence>
<dbReference type="PANTHER" id="PTHR21137">
    <property type="entry name" value="ODORANT RECEPTOR"/>
    <property type="match status" value="1"/>
</dbReference>
<dbReference type="RefSeq" id="XP_015608388.1">
    <property type="nucleotide sequence ID" value="XM_015752902.2"/>
</dbReference>
<evidence type="ECO:0000256" key="7">
    <source>
        <dbReference type="ARBA" id="ARBA00023136"/>
    </source>
</evidence>
<evidence type="ECO:0000313" key="12">
    <source>
        <dbReference type="RefSeq" id="XP_015608388.1"/>
    </source>
</evidence>
<keyword evidence="11" id="KW-1185">Reference proteome</keyword>
<evidence type="ECO:0000256" key="10">
    <source>
        <dbReference type="RuleBase" id="RU351113"/>
    </source>
</evidence>
<keyword evidence="8 10" id="KW-0675">Receptor</keyword>
<feature type="transmembrane region" description="Helical" evidence="10">
    <location>
        <begin position="57"/>
        <end position="79"/>
    </location>
</feature>
<dbReference type="PANTHER" id="PTHR21137:SF35">
    <property type="entry name" value="ODORANT RECEPTOR 19A-RELATED"/>
    <property type="match status" value="1"/>
</dbReference>
<evidence type="ECO:0000256" key="1">
    <source>
        <dbReference type="ARBA" id="ARBA00004651"/>
    </source>
</evidence>
<protein>
    <recommendedName>
        <fullName evidence="10">Odorant receptor</fullName>
    </recommendedName>
</protein>
<keyword evidence="6 10" id="KW-1133">Transmembrane helix</keyword>
<evidence type="ECO:0000256" key="2">
    <source>
        <dbReference type="ARBA" id="ARBA00022475"/>
    </source>
</evidence>
<feature type="transmembrane region" description="Helical" evidence="10">
    <location>
        <begin position="313"/>
        <end position="336"/>
    </location>
</feature>
<name>A0AAJ7CE59_CEPCN</name>
<dbReference type="GeneID" id="107274118"/>
<evidence type="ECO:0000256" key="8">
    <source>
        <dbReference type="ARBA" id="ARBA00023170"/>
    </source>
</evidence>
<keyword evidence="9 10" id="KW-0807">Transducer</keyword>
<proteinExistence type="inferred from homology"/>
<evidence type="ECO:0000256" key="9">
    <source>
        <dbReference type="ARBA" id="ARBA00023224"/>
    </source>
</evidence>
<dbReference type="KEGG" id="ccin:107274118"/>
<evidence type="ECO:0000313" key="11">
    <source>
        <dbReference type="Proteomes" id="UP000694920"/>
    </source>
</evidence>
<sequence length="413" mass="47430">MRSVIAAHPRVSDSRQLKIVGRRNDISDMEILPLCFKLWTIGGFWRPLDYYSPMSKFLYNCYSFVSFLGLYSLMLFEFLDIVFNFGNLDDFTSIAFMFMTVLSDCLKAANTLGKRSRIIEIQDMLTDETCIAHDTEEQMILERSAKVCRSNTQYLGILIMSFVVFLFVGSLLFNVNERILPVKVWLPYSLSSLTSFSLSYLYQIWVSMLAAFMATANDTYITGLMIQICAQLDILKYRLLSLPRSGDSERNANSSVSQKEIILKMCIRHHNHIIKVAATVEETFSSIIFFQCFVSTTVICVATFILLKSDFMSVEFIITLMYFPPLLFELLIYCWYGNEVTLKSTEIRDAVFEMDWIPLPVSMKKDLILVILRAGRTIKFTSAYVLTLSLDSFMAILKLSYSAFNVMQQSSKD</sequence>
<keyword evidence="7 10" id="KW-0472">Membrane</keyword>
<feature type="transmembrane region" description="Helical" evidence="10">
    <location>
        <begin position="287"/>
        <end position="307"/>
    </location>
</feature>
<keyword evidence="5 10" id="KW-0552">Olfaction</keyword>
<keyword evidence="3 10" id="KW-0716">Sensory transduction</keyword>
<evidence type="ECO:0000256" key="6">
    <source>
        <dbReference type="ARBA" id="ARBA00022989"/>
    </source>
</evidence>
<reference evidence="12" key="1">
    <citation type="submission" date="2025-08" db="UniProtKB">
        <authorList>
            <consortium name="RefSeq"/>
        </authorList>
    </citation>
    <scope>IDENTIFICATION</scope>
</reference>
<dbReference type="GO" id="GO:0005549">
    <property type="term" value="F:odorant binding"/>
    <property type="evidence" value="ECO:0007669"/>
    <property type="project" value="InterPro"/>
</dbReference>
<feature type="transmembrane region" description="Helical" evidence="10">
    <location>
        <begin position="91"/>
        <end position="109"/>
    </location>
</feature>
<feature type="transmembrane region" description="Helical" evidence="10">
    <location>
        <begin position="154"/>
        <end position="173"/>
    </location>
</feature>
<evidence type="ECO:0000256" key="3">
    <source>
        <dbReference type="ARBA" id="ARBA00022606"/>
    </source>
</evidence>
<keyword evidence="2" id="KW-1003">Cell membrane</keyword>
<organism evidence="11 12">
    <name type="scientific">Cephus cinctus</name>
    <name type="common">Wheat stem sawfly</name>
    <dbReference type="NCBI Taxonomy" id="211228"/>
    <lineage>
        <taxon>Eukaryota</taxon>
        <taxon>Metazoa</taxon>
        <taxon>Ecdysozoa</taxon>
        <taxon>Arthropoda</taxon>
        <taxon>Hexapoda</taxon>
        <taxon>Insecta</taxon>
        <taxon>Pterygota</taxon>
        <taxon>Neoptera</taxon>
        <taxon>Endopterygota</taxon>
        <taxon>Hymenoptera</taxon>
        <taxon>Cephoidea</taxon>
        <taxon>Cephidae</taxon>
        <taxon>Cephus</taxon>
    </lineage>
</organism>
<dbReference type="Pfam" id="PF02949">
    <property type="entry name" value="7tm_6"/>
    <property type="match status" value="1"/>
</dbReference>
<dbReference type="GO" id="GO:0005886">
    <property type="term" value="C:plasma membrane"/>
    <property type="evidence" value="ECO:0007669"/>
    <property type="project" value="UniProtKB-SubCell"/>
</dbReference>
<feature type="transmembrane region" description="Helical" evidence="10">
    <location>
        <begin position="193"/>
        <end position="216"/>
    </location>
</feature>
<keyword evidence="4 10" id="KW-0812">Transmembrane</keyword>
<accession>A0AAJ7CE59</accession>
<evidence type="ECO:0000256" key="5">
    <source>
        <dbReference type="ARBA" id="ARBA00022725"/>
    </source>
</evidence>
<dbReference type="InterPro" id="IPR004117">
    <property type="entry name" value="7tm6_olfct_rcpt"/>
</dbReference>
<dbReference type="Proteomes" id="UP000694920">
    <property type="component" value="Unplaced"/>
</dbReference>
<comment type="subcellular location">
    <subcellularLocation>
        <location evidence="1 10">Cell membrane</location>
        <topology evidence="1 10">Multi-pass membrane protein</topology>
    </subcellularLocation>
</comment>
<dbReference type="GO" id="GO:0004984">
    <property type="term" value="F:olfactory receptor activity"/>
    <property type="evidence" value="ECO:0007669"/>
    <property type="project" value="InterPro"/>
</dbReference>
<feature type="transmembrane region" description="Helical" evidence="10">
    <location>
        <begin position="383"/>
        <end position="404"/>
    </location>
</feature>